<proteinExistence type="predicted"/>
<gene>
    <name evidence="7" type="ORF">HYE67_001685</name>
</gene>
<feature type="transmembrane region" description="Helical" evidence="6">
    <location>
        <begin position="95"/>
        <end position="119"/>
    </location>
</feature>
<evidence type="ECO:0000256" key="4">
    <source>
        <dbReference type="ARBA" id="ARBA00022989"/>
    </source>
</evidence>
<reference evidence="7" key="1">
    <citation type="submission" date="2020-11" db="EMBL/GenBank/DDBJ databases">
        <title>The chromosome-scale genome resource for two endophytic Fusarium species: F. culmorum and F. pseudograminearum.</title>
        <authorList>
            <person name="Yuan Z."/>
        </authorList>
    </citation>
    <scope>NUCLEOTIDE SEQUENCE</scope>
    <source>
        <strain evidence="7">Class2-1B</strain>
    </source>
</reference>
<keyword evidence="2" id="KW-0813">Transport</keyword>
<dbReference type="SUPFAM" id="SSF103473">
    <property type="entry name" value="MFS general substrate transporter"/>
    <property type="match status" value="1"/>
</dbReference>
<dbReference type="EMBL" id="CP064747">
    <property type="protein sequence ID" value="QPC59454.1"/>
    <property type="molecule type" value="Genomic_DNA"/>
</dbReference>
<feature type="transmembrane region" description="Helical" evidence="6">
    <location>
        <begin position="42"/>
        <end position="60"/>
    </location>
</feature>
<accession>A0A7S8HT42</accession>
<dbReference type="GO" id="GO:0016020">
    <property type="term" value="C:membrane"/>
    <property type="evidence" value="ECO:0007669"/>
    <property type="project" value="UniProtKB-SubCell"/>
</dbReference>
<dbReference type="AlphaFoldDB" id="A0A7S8HT42"/>
<dbReference type="GO" id="GO:0022857">
    <property type="term" value="F:transmembrane transporter activity"/>
    <property type="evidence" value="ECO:0007669"/>
    <property type="project" value="TreeGrafter"/>
</dbReference>
<evidence type="ECO:0000313" key="8">
    <source>
        <dbReference type="Proteomes" id="UP000663297"/>
    </source>
</evidence>
<dbReference type="Proteomes" id="UP000663297">
    <property type="component" value="Chromosome 1"/>
</dbReference>
<feature type="transmembrane region" description="Helical" evidence="6">
    <location>
        <begin position="187"/>
        <end position="206"/>
    </location>
</feature>
<feature type="transmembrane region" description="Helical" evidence="6">
    <location>
        <begin position="218"/>
        <end position="239"/>
    </location>
</feature>
<organism evidence="7 8">
    <name type="scientific">Fusarium culmorum</name>
    <dbReference type="NCBI Taxonomy" id="5516"/>
    <lineage>
        <taxon>Eukaryota</taxon>
        <taxon>Fungi</taxon>
        <taxon>Dikarya</taxon>
        <taxon>Ascomycota</taxon>
        <taxon>Pezizomycotina</taxon>
        <taxon>Sordariomycetes</taxon>
        <taxon>Hypocreomycetidae</taxon>
        <taxon>Hypocreales</taxon>
        <taxon>Nectriaceae</taxon>
        <taxon>Fusarium</taxon>
    </lineage>
</organism>
<comment type="subcellular location">
    <subcellularLocation>
        <location evidence="1">Membrane</location>
        <topology evidence="1">Multi-pass membrane protein</topology>
    </subcellularLocation>
</comment>
<evidence type="ECO:0000256" key="2">
    <source>
        <dbReference type="ARBA" id="ARBA00022448"/>
    </source>
</evidence>
<keyword evidence="3 6" id="KW-0812">Transmembrane</keyword>
<evidence type="ECO:0008006" key="9">
    <source>
        <dbReference type="Google" id="ProtNLM"/>
    </source>
</evidence>
<evidence type="ECO:0000256" key="1">
    <source>
        <dbReference type="ARBA" id="ARBA00004141"/>
    </source>
</evidence>
<dbReference type="PANTHER" id="PTHR43791">
    <property type="entry name" value="PERMEASE-RELATED"/>
    <property type="match status" value="1"/>
</dbReference>
<feature type="transmembrane region" description="Helical" evidence="6">
    <location>
        <begin position="158"/>
        <end position="181"/>
    </location>
</feature>
<evidence type="ECO:0000256" key="6">
    <source>
        <dbReference type="SAM" id="Phobius"/>
    </source>
</evidence>
<evidence type="ECO:0000256" key="3">
    <source>
        <dbReference type="ARBA" id="ARBA00022692"/>
    </source>
</evidence>
<evidence type="ECO:0000313" key="7">
    <source>
        <dbReference type="EMBL" id="QPC59454.1"/>
    </source>
</evidence>
<sequence>MESDTKSKMEQATTTGSVVINNIVNAYVSGMKEDLNIQGNQYTYMLMCYTIAFAVMQVPSNVIVLKVRPRICIVAQVNGKLDKALAKRMFGSWRWWVLCLTYVMHGQVCQGASYFAIYLRASGYSITARNVIPGCANLVSMITDFSYSFGSDYTSNRVWWMVIAIMCTTVVGSSVLTAWPAVDAARVVAFFLLSSGFVTGITWTWANETHVGSAEECALTISSMNGLLYATGSFMPILIFPQTMAPKFERGFPSLVGFGVAACSLMLFTDFMHKRQLHLEAEQSDSAVPQSVMRSRLFQGRGLDLAV</sequence>
<feature type="transmembrane region" description="Helical" evidence="6">
    <location>
        <begin position="251"/>
        <end position="269"/>
    </location>
</feature>
<keyword evidence="4 6" id="KW-1133">Transmembrane helix</keyword>
<keyword evidence="5 6" id="KW-0472">Membrane</keyword>
<dbReference type="InterPro" id="IPR036259">
    <property type="entry name" value="MFS_trans_sf"/>
</dbReference>
<protein>
    <recommendedName>
        <fullName evidence="9">Pantothenate transporter liz1</fullName>
    </recommendedName>
</protein>
<evidence type="ECO:0000256" key="5">
    <source>
        <dbReference type="ARBA" id="ARBA00023136"/>
    </source>
</evidence>
<name>A0A7S8HT42_FUSCU</name>
<dbReference type="PANTHER" id="PTHR43791:SF43">
    <property type="entry name" value="MAJOR FACILITATOR SUPERFAMILY (MFS) PROFILE DOMAIN-CONTAINING PROTEIN"/>
    <property type="match status" value="1"/>
</dbReference>